<comment type="similarity">
    <text evidence="1 2">Belongs to the ArsC family.</text>
</comment>
<name>A0A380MZV7_9GAMM</name>
<dbReference type="InterPro" id="IPR006660">
    <property type="entry name" value="Arsenate_reductase-like"/>
</dbReference>
<dbReference type="Gene3D" id="3.40.30.10">
    <property type="entry name" value="Glutaredoxin"/>
    <property type="match status" value="1"/>
</dbReference>
<reference evidence="3 4" key="1">
    <citation type="submission" date="2018-06" db="EMBL/GenBank/DDBJ databases">
        <authorList>
            <consortium name="Pathogen Informatics"/>
            <person name="Doyle S."/>
        </authorList>
    </citation>
    <scope>NUCLEOTIDE SEQUENCE [LARGE SCALE GENOMIC DNA]</scope>
    <source>
        <strain evidence="3 4">NCTC10717</strain>
    </source>
</reference>
<dbReference type="GO" id="GO:0008794">
    <property type="term" value="F:arsenate reductase (glutaredoxin) activity"/>
    <property type="evidence" value="ECO:0007669"/>
    <property type="project" value="UniProtKB-EC"/>
</dbReference>
<evidence type="ECO:0000313" key="4">
    <source>
        <dbReference type="Proteomes" id="UP000254575"/>
    </source>
</evidence>
<keyword evidence="3" id="KW-0560">Oxidoreductase</keyword>
<sequence length="119" mass="12807">MSAHIRLYHNPRCGTSRTVLSQLEEQGIDVEIILYLEQALSAAKLQELVVKSGKSADYLLRSKEAAAAPLAQADDAEIIAAIAAEPILLNRPVLETAKQVFVCRPAAALADILAEIEEA</sequence>
<dbReference type="Pfam" id="PF03960">
    <property type="entry name" value="ArsC"/>
    <property type="match status" value="1"/>
</dbReference>
<evidence type="ECO:0000256" key="1">
    <source>
        <dbReference type="ARBA" id="ARBA00007198"/>
    </source>
</evidence>
<dbReference type="PANTHER" id="PTHR30041:SF4">
    <property type="entry name" value="ARSENATE REDUCTASE"/>
    <property type="match status" value="1"/>
</dbReference>
<dbReference type="SUPFAM" id="SSF52833">
    <property type="entry name" value="Thioredoxin-like"/>
    <property type="match status" value="1"/>
</dbReference>
<dbReference type="InterPro" id="IPR036249">
    <property type="entry name" value="Thioredoxin-like_sf"/>
</dbReference>
<gene>
    <name evidence="3" type="primary">arsC</name>
    <name evidence="3" type="ORF">NCTC10717_01846</name>
</gene>
<dbReference type="PROSITE" id="PS51353">
    <property type="entry name" value="ARSC"/>
    <property type="match status" value="1"/>
</dbReference>
<dbReference type="Proteomes" id="UP000254575">
    <property type="component" value="Unassembled WGS sequence"/>
</dbReference>
<keyword evidence="4" id="KW-1185">Reference proteome</keyword>
<organism evidence="3 4">
    <name type="scientific">Suttonella indologenes</name>
    <dbReference type="NCBI Taxonomy" id="13276"/>
    <lineage>
        <taxon>Bacteria</taxon>
        <taxon>Pseudomonadati</taxon>
        <taxon>Pseudomonadota</taxon>
        <taxon>Gammaproteobacteria</taxon>
        <taxon>Cardiobacteriales</taxon>
        <taxon>Cardiobacteriaceae</taxon>
        <taxon>Suttonella</taxon>
    </lineage>
</organism>
<evidence type="ECO:0000256" key="2">
    <source>
        <dbReference type="PROSITE-ProRule" id="PRU01282"/>
    </source>
</evidence>
<dbReference type="RefSeq" id="WP_172459480.1">
    <property type="nucleotide sequence ID" value="NZ_UHIA01000004.1"/>
</dbReference>
<evidence type="ECO:0000313" key="3">
    <source>
        <dbReference type="EMBL" id="SUO98105.1"/>
    </source>
</evidence>
<dbReference type="PANTHER" id="PTHR30041">
    <property type="entry name" value="ARSENATE REDUCTASE"/>
    <property type="match status" value="1"/>
</dbReference>
<accession>A0A380MZV7</accession>
<dbReference type="EC" id="1.20.4.1" evidence="3"/>
<dbReference type="AlphaFoldDB" id="A0A380MZV7"/>
<proteinExistence type="inferred from homology"/>
<dbReference type="EMBL" id="UHIA01000004">
    <property type="protein sequence ID" value="SUO98105.1"/>
    <property type="molecule type" value="Genomic_DNA"/>
</dbReference>
<protein>
    <submittedName>
        <fullName evidence="3">Arsenate reductase</fullName>
        <ecNumber evidence="3">1.20.4.1</ecNumber>
    </submittedName>
</protein>